<dbReference type="CDD" id="cd17002">
    <property type="entry name" value="CID_RPRD1"/>
    <property type="match status" value="1"/>
</dbReference>
<dbReference type="Gene3D" id="1.25.40.90">
    <property type="match status" value="1"/>
</dbReference>
<dbReference type="AlphaFoldDB" id="A0A7R9KT71"/>
<dbReference type="Pfam" id="PF16566">
    <property type="entry name" value="CREPT"/>
    <property type="match status" value="1"/>
</dbReference>
<dbReference type="PROSITE" id="PS51391">
    <property type="entry name" value="CID"/>
    <property type="match status" value="1"/>
</dbReference>
<evidence type="ECO:0000256" key="2">
    <source>
        <dbReference type="ARBA" id="ARBA00023242"/>
    </source>
</evidence>
<dbReference type="GO" id="GO:0042802">
    <property type="term" value="F:identical protein binding"/>
    <property type="evidence" value="ECO:0007669"/>
    <property type="project" value="UniProtKB-ARBA"/>
</dbReference>
<comment type="subcellular location">
    <subcellularLocation>
        <location evidence="1">Nucleus</location>
    </subcellularLocation>
</comment>
<dbReference type="GO" id="GO:0097550">
    <property type="term" value="C:transcription preinitiation complex"/>
    <property type="evidence" value="ECO:0007669"/>
    <property type="project" value="UniProtKB-ARBA"/>
</dbReference>
<dbReference type="Proteomes" id="UP000759131">
    <property type="component" value="Unassembled WGS sequence"/>
</dbReference>
<dbReference type="Pfam" id="PF04818">
    <property type="entry name" value="CID"/>
    <property type="match status" value="1"/>
</dbReference>
<dbReference type="PANTHER" id="PTHR12460:SF0">
    <property type="entry name" value="CID DOMAIN-CONTAINING PROTEIN-RELATED"/>
    <property type="match status" value="1"/>
</dbReference>
<dbReference type="EMBL" id="OC860820">
    <property type="protein sequence ID" value="CAD7628934.1"/>
    <property type="molecule type" value="Genomic_DNA"/>
</dbReference>
<accession>A0A7R9KT71</accession>
<dbReference type="InterPro" id="IPR032337">
    <property type="entry name" value="RPRD1A/B_C"/>
</dbReference>
<dbReference type="FunFam" id="1.25.40.90:FF:000007">
    <property type="entry name" value="Regulation of nuclear pre-mRNA domain-containing protein 1B"/>
    <property type="match status" value="1"/>
</dbReference>
<evidence type="ECO:0000313" key="7">
    <source>
        <dbReference type="EMBL" id="CAD7628934.1"/>
    </source>
</evidence>
<gene>
    <name evidence="7" type="ORF">OSB1V03_LOCUS9352</name>
</gene>
<dbReference type="Gene3D" id="6.10.250.2560">
    <property type="match status" value="1"/>
</dbReference>
<evidence type="ECO:0000256" key="3">
    <source>
        <dbReference type="ARBA" id="ARBA00034310"/>
    </source>
</evidence>
<protein>
    <recommendedName>
        <fullName evidence="6">CID domain-containing protein</fullName>
    </recommendedName>
</protein>
<dbReference type="InterPro" id="IPR008942">
    <property type="entry name" value="ENTH_VHS"/>
</dbReference>
<dbReference type="PANTHER" id="PTHR12460">
    <property type="entry name" value="CYCLIN-DEPENDENT KINASE INHIBITOR-RELATED PROTEIN"/>
    <property type="match status" value="1"/>
</dbReference>
<evidence type="ECO:0000256" key="4">
    <source>
        <dbReference type="SAM" id="Coils"/>
    </source>
</evidence>
<evidence type="ECO:0000313" key="8">
    <source>
        <dbReference type="Proteomes" id="UP000759131"/>
    </source>
</evidence>
<feature type="compositionally biased region" description="Polar residues" evidence="5">
    <location>
        <begin position="133"/>
        <end position="147"/>
    </location>
</feature>
<feature type="region of interest" description="Disordered" evidence="5">
    <location>
        <begin position="394"/>
        <end position="422"/>
    </location>
</feature>
<dbReference type="EMBL" id="CAJPIZ010006245">
    <property type="protein sequence ID" value="CAG2109364.1"/>
    <property type="molecule type" value="Genomic_DNA"/>
</dbReference>
<dbReference type="SMART" id="SM00582">
    <property type="entry name" value="RPR"/>
    <property type="match status" value="1"/>
</dbReference>
<dbReference type="GO" id="GO:0001111">
    <property type="term" value="P:RNA polymerase II promoter clearance"/>
    <property type="evidence" value="ECO:0007669"/>
    <property type="project" value="UniProtKB-ARBA"/>
</dbReference>
<proteinExistence type="inferred from homology"/>
<dbReference type="GO" id="GO:0005654">
    <property type="term" value="C:nucleoplasm"/>
    <property type="evidence" value="ECO:0007669"/>
    <property type="project" value="UniProtKB-ARBA"/>
</dbReference>
<dbReference type="OrthoDB" id="10069473at2759"/>
<keyword evidence="8" id="KW-1185">Reference proteome</keyword>
<reference evidence="7" key="1">
    <citation type="submission" date="2020-11" db="EMBL/GenBank/DDBJ databases">
        <authorList>
            <person name="Tran Van P."/>
        </authorList>
    </citation>
    <scope>NUCLEOTIDE SEQUENCE</scope>
</reference>
<organism evidence="7">
    <name type="scientific">Medioppia subpectinata</name>
    <dbReference type="NCBI Taxonomy" id="1979941"/>
    <lineage>
        <taxon>Eukaryota</taxon>
        <taxon>Metazoa</taxon>
        <taxon>Ecdysozoa</taxon>
        <taxon>Arthropoda</taxon>
        <taxon>Chelicerata</taxon>
        <taxon>Arachnida</taxon>
        <taxon>Acari</taxon>
        <taxon>Acariformes</taxon>
        <taxon>Sarcoptiformes</taxon>
        <taxon>Oribatida</taxon>
        <taxon>Brachypylina</taxon>
        <taxon>Oppioidea</taxon>
        <taxon>Oppiidae</taxon>
        <taxon>Medioppia</taxon>
    </lineage>
</organism>
<dbReference type="SUPFAM" id="SSF48464">
    <property type="entry name" value="ENTH/VHS domain"/>
    <property type="match status" value="1"/>
</dbReference>
<dbReference type="GO" id="GO:0000993">
    <property type="term" value="F:RNA polymerase II complex binding"/>
    <property type="evidence" value="ECO:0007669"/>
    <property type="project" value="TreeGrafter"/>
</dbReference>
<dbReference type="InterPro" id="IPR006569">
    <property type="entry name" value="CID_dom"/>
</dbReference>
<feature type="coiled-coil region" evidence="4">
    <location>
        <begin position="285"/>
        <end position="351"/>
    </location>
</feature>
<feature type="domain" description="CID" evidence="6">
    <location>
        <begin position="1"/>
        <end position="133"/>
    </location>
</feature>
<keyword evidence="2" id="KW-0539">Nucleus</keyword>
<evidence type="ECO:0000256" key="1">
    <source>
        <dbReference type="ARBA" id="ARBA00004123"/>
    </source>
</evidence>
<evidence type="ECO:0000259" key="6">
    <source>
        <dbReference type="PROSITE" id="PS51391"/>
    </source>
</evidence>
<dbReference type="GO" id="GO:0031124">
    <property type="term" value="P:mRNA 3'-end processing"/>
    <property type="evidence" value="ECO:0007669"/>
    <property type="project" value="TreeGrafter"/>
</dbReference>
<name>A0A7R9KT71_9ACAR</name>
<keyword evidence="4" id="KW-0175">Coiled coil</keyword>
<feature type="compositionally biased region" description="Basic and acidic residues" evidence="5">
    <location>
        <begin position="148"/>
        <end position="192"/>
    </location>
</feature>
<sequence>MSGFAAQTLEKKLIDLNSSQQSIQTLSLWLIHHRKHHKSIVQTWFAELKKAKAVRRLTFMYLANDIIQNSRKKGPEFSKEFGAVLAASFESVAKDSDDKTLGSLERILAIWEERQIYDSNDIKSFRSSLTLRKNQQSVKDVNNSSKTNDLKPNEAKEAKRSDHKKDAQKGSKDSKPKTDKKEPKKRSVEKNSKHTNPPKKRSTDESTNSVIIPKQKLAKIVESIEKKTPVLNSGAPVDSEALIKALQELENSASADAGVRQKIASLPNEVFDATLLDKIRDKGAAERLTKLVDEARSLLADYNTRLTRELDDRKQMSQLLRNYTQNQRHALSVAEQKLNEYKEKLQKVVHVRNELKSHLQNLPDLSRLPSVTGLAPLPSACDLFNVARIGGNSAGSVTSSVSPNESNASPIDYELTPGSNTS</sequence>
<feature type="region of interest" description="Disordered" evidence="5">
    <location>
        <begin position="133"/>
        <end position="210"/>
    </location>
</feature>
<comment type="similarity">
    <text evidence="3">Belongs to the UPF0400 (RTT103) family.</text>
</comment>
<feature type="compositionally biased region" description="Polar residues" evidence="5">
    <location>
        <begin position="394"/>
        <end position="409"/>
    </location>
</feature>
<evidence type="ECO:0000256" key="5">
    <source>
        <dbReference type="SAM" id="MobiDB-lite"/>
    </source>
</evidence>